<dbReference type="Pfam" id="PF02738">
    <property type="entry name" value="MoCoBD_1"/>
    <property type="match status" value="1"/>
</dbReference>
<dbReference type="Gene3D" id="3.90.1170.50">
    <property type="entry name" value="Aldehyde oxidase/xanthine dehydrogenase, a/b hammerhead"/>
    <property type="match status" value="1"/>
</dbReference>
<dbReference type="SUPFAM" id="SSF54665">
    <property type="entry name" value="CO dehydrogenase molybdoprotein N-domain-like"/>
    <property type="match status" value="1"/>
</dbReference>
<evidence type="ECO:0000259" key="3">
    <source>
        <dbReference type="SMART" id="SM01008"/>
    </source>
</evidence>
<proteinExistence type="predicted"/>
<evidence type="ECO:0000256" key="1">
    <source>
        <dbReference type="ARBA" id="ARBA00022505"/>
    </source>
</evidence>
<protein>
    <submittedName>
        <fullName evidence="4">Xanthine dehydrogenase family protein molybdopterin-binding subunit</fullName>
    </submittedName>
</protein>
<dbReference type="SMART" id="SM01008">
    <property type="entry name" value="Ald_Xan_dh_C"/>
    <property type="match status" value="1"/>
</dbReference>
<dbReference type="RefSeq" id="WP_208271050.1">
    <property type="nucleotide sequence ID" value="NZ_BAAAGM010000054.1"/>
</dbReference>
<feature type="domain" description="Aldehyde oxidase/xanthine dehydrogenase a/b hammerhead" evidence="3">
    <location>
        <begin position="19"/>
        <end position="134"/>
    </location>
</feature>
<organism evidence="4 5">
    <name type="scientific">Actinomadura nitritigenes</name>
    <dbReference type="NCBI Taxonomy" id="134602"/>
    <lineage>
        <taxon>Bacteria</taxon>
        <taxon>Bacillati</taxon>
        <taxon>Actinomycetota</taxon>
        <taxon>Actinomycetes</taxon>
        <taxon>Streptosporangiales</taxon>
        <taxon>Thermomonosporaceae</taxon>
        <taxon>Actinomadura</taxon>
    </lineage>
</organism>
<dbReference type="InterPro" id="IPR036856">
    <property type="entry name" value="Ald_Oxase/Xan_DH_a/b_sf"/>
</dbReference>
<keyword evidence="1" id="KW-0500">Molybdenum</keyword>
<evidence type="ECO:0000313" key="4">
    <source>
        <dbReference type="EMBL" id="MBO2442738.1"/>
    </source>
</evidence>
<keyword evidence="2" id="KW-0560">Oxidoreductase</keyword>
<dbReference type="EMBL" id="JAGEOK010000027">
    <property type="protein sequence ID" value="MBO2442738.1"/>
    <property type="molecule type" value="Genomic_DNA"/>
</dbReference>
<dbReference type="Pfam" id="PF01315">
    <property type="entry name" value="Ald_Xan_dh_C"/>
    <property type="match status" value="1"/>
</dbReference>
<accession>A0ABS3R959</accession>
<dbReference type="InterPro" id="IPR008274">
    <property type="entry name" value="AldOxase/xan_DH_MoCoBD1"/>
</dbReference>
<keyword evidence="5" id="KW-1185">Reference proteome</keyword>
<dbReference type="Proteomes" id="UP000666915">
    <property type="component" value="Unassembled WGS sequence"/>
</dbReference>
<evidence type="ECO:0000313" key="5">
    <source>
        <dbReference type="Proteomes" id="UP000666915"/>
    </source>
</evidence>
<dbReference type="InterPro" id="IPR037165">
    <property type="entry name" value="AldOxase/xan_DH_Mopterin-bd_sf"/>
</dbReference>
<gene>
    <name evidence="4" type="ORF">J4557_34950</name>
</gene>
<dbReference type="InterPro" id="IPR000674">
    <property type="entry name" value="Ald_Oxase/Xan_DH_a/b"/>
</dbReference>
<dbReference type="Pfam" id="PF20256">
    <property type="entry name" value="MoCoBD_2"/>
    <property type="match status" value="1"/>
</dbReference>
<dbReference type="Gene3D" id="3.30.365.10">
    <property type="entry name" value="Aldehyde oxidase/xanthine dehydrogenase, molybdopterin binding domain"/>
    <property type="match status" value="4"/>
</dbReference>
<name>A0ABS3R959_9ACTN</name>
<reference evidence="4 5" key="1">
    <citation type="submission" date="2021-03" db="EMBL/GenBank/DDBJ databases">
        <authorList>
            <person name="Kanchanasin P."/>
            <person name="Saeng-In P."/>
            <person name="Phongsopitanun W."/>
            <person name="Yuki M."/>
            <person name="Kudo T."/>
            <person name="Ohkuma M."/>
            <person name="Tanasupawat S."/>
        </authorList>
    </citation>
    <scope>NUCLEOTIDE SEQUENCE [LARGE SCALE GENOMIC DNA]</scope>
    <source>
        <strain evidence="4 5">L46</strain>
    </source>
</reference>
<dbReference type="PANTHER" id="PTHR11908">
    <property type="entry name" value="XANTHINE DEHYDROGENASE"/>
    <property type="match status" value="1"/>
</dbReference>
<dbReference type="PANTHER" id="PTHR11908:SF132">
    <property type="entry name" value="ALDEHYDE OXIDASE 1-RELATED"/>
    <property type="match status" value="1"/>
</dbReference>
<comment type="caution">
    <text evidence="4">The sequence shown here is derived from an EMBL/GenBank/DDBJ whole genome shotgun (WGS) entry which is preliminary data.</text>
</comment>
<evidence type="ECO:0000256" key="2">
    <source>
        <dbReference type="ARBA" id="ARBA00023002"/>
    </source>
</evidence>
<dbReference type="InterPro" id="IPR046867">
    <property type="entry name" value="AldOxase/xan_DH_MoCoBD2"/>
</dbReference>
<dbReference type="InterPro" id="IPR016208">
    <property type="entry name" value="Ald_Oxase/xanthine_DH-like"/>
</dbReference>
<dbReference type="SUPFAM" id="SSF56003">
    <property type="entry name" value="Molybdenum cofactor-binding domain"/>
    <property type="match status" value="1"/>
</dbReference>
<sequence length="755" mass="79238">MSGSIGRETARVDGPAKVTGAARYSAEFPLPGLAHAQIVGARVAAGRIASIDTAAAERADGVAAVLTHRDLPGVADVPLVPSLMGGPAPGETFFPMQDDAVHYAGQPIAIVVADTLEQAQHAATLVRAEYAETPSVTTIEQGRRDAYEPEKIFGGFMPAQLHRGDVEEGMAAADVRVDAAFRFAANHHNALEMLTTTAEWDGDRLTLHDSCQGIKAVQLTVAALLGLSPSRVRVLTRFVGGAFGSKAMVWPHVALTALAARHVRRPVRLVVTRGQMFTSCGHREEQEQRVLLGARRDGALTAIRHHKISLTSPFDDWAEPAFGAASQLYASPAFEGVHRLVRGNTMTPTFTRGPGEAAGVFSLECAMDELACELAVDPVDLRLRNLAEVDPNTGHPWSSGGLAECLRLGAERFGWAGRDPAPGARREGNQLVGTGMAAAAYPVAFFMRTQRARARLYSDGTAVVSTAAQEFGTGMTTVLTQVAADGLGVDLRDVRLDFGDTDLPTAGSPVGSNGAMMVSAAVHNAATALRDQLIAMAVVDPDSPLHGAHPADVTATGGRLSLPGGAGEGYRDLMERHRANDAEAIGSWDPPPLDTPYGLLTFGAQFAEVAVDADLGLVRVRRMTGVFAPGRVLNPMTARSQLMGGMLWGMSQALLEGTRMDTGLGRWANASLGDYLVPVNADAPDVDVALIEVDDPVTGPLGVKGVGEIGQVGSAAAIANAVHHATGHRVRELPITVEHLLPHLPVPAAARSGTG</sequence>